<dbReference type="Proteomes" id="UP000232688">
    <property type="component" value="Unassembled WGS sequence"/>
</dbReference>
<name>A0A2N0RVZ9_9GLOM</name>
<reference evidence="1 2" key="2">
    <citation type="submission" date="2017-10" db="EMBL/GenBank/DDBJ databases">
        <title>Genome analyses suggest a sexual origin of heterokaryosis in a supposedly ancient asexual fungus.</title>
        <authorList>
            <person name="Corradi N."/>
            <person name="Sedzielewska K."/>
            <person name="Noel J."/>
            <person name="Charron P."/>
            <person name="Farinelli L."/>
            <person name="Marton T."/>
            <person name="Kruger M."/>
            <person name="Pelin A."/>
            <person name="Brachmann A."/>
            <person name="Corradi N."/>
        </authorList>
    </citation>
    <scope>NUCLEOTIDE SEQUENCE [LARGE SCALE GENOMIC DNA]</scope>
    <source>
        <strain evidence="1 2">A1</strain>
    </source>
</reference>
<proteinExistence type="predicted"/>
<evidence type="ECO:0000313" key="2">
    <source>
        <dbReference type="Proteomes" id="UP000232688"/>
    </source>
</evidence>
<dbReference type="AlphaFoldDB" id="A0A2N0RVZ9"/>
<gene>
    <name evidence="1" type="ORF">RhiirA1_418128</name>
</gene>
<dbReference type="EMBL" id="LLXH01000390">
    <property type="protein sequence ID" value="PKC67452.1"/>
    <property type="molecule type" value="Genomic_DNA"/>
</dbReference>
<accession>A0A2N0RVZ9</accession>
<protein>
    <submittedName>
        <fullName evidence="1">Uncharacterized protein</fullName>
    </submittedName>
</protein>
<reference evidence="1 2" key="1">
    <citation type="submission" date="2017-10" db="EMBL/GenBank/DDBJ databases">
        <title>Extensive intraspecific genome diversity in a model arbuscular mycorrhizal fungus.</title>
        <authorList>
            <person name="Chen E.C.H."/>
            <person name="Morin E."/>
            <person name="Baudet D."/>
            <person name="Noel J."/>
            <person name="Ndikumana S."/>
            <person name="Charron P."/>
            <person name="St-Onge C."/>
            <person name="Giorgi J."/>
            <person name="Grigoriev I.V."/>
            <person name="Roux C."/>
            <person name="Martin F.M."/>
            <person name="Corradi N."/>
        </authorList>
    </citation>
    <scope>NUCLEOTIDE SEQUENCE [LARGE SCALE GENOMIC DNA]</scope>
    <source>
        <strain evidence="1 2">A1</strain>
    </source>
</reference>
<dbReference type="VEuPathDB" id="FungiDB:RhiirA1_418128"/>
<organism evidence="1 2">
    <name type="scientific">Rhizophagus irregularis</name>
    <dbReference type="NCBI Taxonomy" id="588596"/>
    <lineage>
        <taxon>Eukaryota</taxon>
        <taxon>Fungi</taxon>
        <taxon>Fungi incertae sedis</taxon>
        <taxon>Mucoromycota</taxon>
        <taxon>Glomeromycotina</taxon>
        <taxon>Glomeromycetes</taxon>
        <taxon>Glomerales</taxon>
        <taxon>Glomeraceae</taxon>
        <taxon>Rhizophagus</taxon>
    </lineage>
</organism>
<evidence type="ECO:0000313" key="1">
    <source>
        <dbReference type="EMBL" id="PKC67452.1"/>
    </source>
</evidence>
<sequence length="73" mass="8590">MADNNKFTHLRKLYIPYKFSIQLLLKRSRDGFTPINYGLLPLPSYMYVTVACHRPHDFFIDDTIILSLESLIN</sequence>
<comment type="caution">
    <text evidence="1">The sequence shown here is derived from an EMBL/GenBank/DDBJ whole genome shotgun (WGS) entry which is preliminary data.</text>
</comment>